<evidence type="ECO:0000256" key="1">
    <source>
        <dbReference type="SAM" id="MobiDB-lite"/>
    </source>
</evidence>
<proteinExistence type="predicted"/>
<dbReference type="Proteomes" id="UP001497482">
    <property type="component" value="Chromosome 6"/>
</dbReference>
<feature type="region of interest" description="Disordered" evidence="1">
    <location>
        <begin position="1"/>
        <end position="37"/>
    </location>
</feature>
<keyword evidence="3" id="KW-1185">Reference proteome</keyword>
<evidence type="ECO:0000313" key="2">
    <source>
        <dbReference type="EMBL" id="CAL1608914.1"/>
    </source>
</evidence>
<dbReference type="AlphaFoldDB" id="A0AAV2M6K5"/>
<reference evidence="2 3" key="1">
    <citation type="submission" date="2024-04" db="EMBL/GenBank/DDBJ databases">
        <authorList>
            <person name="Waldvogel A.-M."/>
            <person name="Schoenle A."/>
        </authorList>
    </citation>
    <scope>NUCLEOTIDE SEQUENCE [LARGE SCALE GENOMIC DNA]</scope>
</reference>
<accession>A0AAV2M6K5</accession>
<organism evidence="2 3">
    <name type="scientific">Knipowitschia caucasica</name>
    <name type="common">Caucasian dwarf goby</name>
    <name type="synonym">Pomatoschistus caucasicus</name>
    <dbReference type="NCBI Taxonomy" id="637954"/>
    <lineage>
        <taxon>Eukaryota</taxon>
        <taxon>Metazoa</taxon>
        <taxon>Chordata</taxon>
        <taxon>Craniata</taxon>
        <taxon>Vertebrata</taxon>
        <taxon>Euteleostomi</taxon>
        <taxon>Actinopterygii</taxon>
        <taxon>Neopterygii</taxon>
        <taxon>Teleostei</taxon>
        <taxon>Neoteleostei</taxon>
        <taxon>Acanthomorphata</taxon>
        <taxon>Gobiaria</taxon>
        <taxon>Gobiiformes</taxon>
        <taxon>Gobioidei</taxon>
        <taxon>Gobiidae</taxon>
        <taxon>Gobiinae</taxon>
        <taxon>Knipowitschia</taxon>
    </lineage>
</organism>
<protein>
    <submittedName>
        <fullName evidence="2">Uncharacterized protein</fullName>
    </submittedName>
</protein>
<gene>
    <name evidence="2" type="ORF">KC01_LOCUS35755</name>
</gene>
<dbReference type="EMBL" id="OZ035828">
    <property type="protein sequence ID" value="CAL1608914.1"/>
    <property type="molecule type" value="Genomic_DNA"/>
</dbReference>
<name>A0AAV2M6K5_KNICA</name>
<sequence>MALAVACGDRQPLSANRAPCDQLTAPPPLPPPLPQRQAWKQSHLSKVLLLLGDCRIKLHPNTLPQLQTGWLMIEIHQLFKWTSPAIAPHHG</sequence>
<evidence type="ECO:0000313" key="3">
    <source>
        <dbReference type="Proteomes" id="UP001497482"/>
    </source>
</evidence>
<feature type="compositionally biased region" description="Pro residues" evidence="1">
    <location>
        <begin position="25"/>
        <end position="34"/>
    </location>
</feature>